<keyword evidence="3 6" id="KW-0808">Transferase</keyword>
<sequence>MTTSTALTIDLQPLRALADEARCAPEQTLDSRRLFHGRGQCYPGLEFVCIDFFQPVVLVTLFAEPPEGWLAECIPEITAIAVAANWAVVVQRRYWQGAPSEVVVGEVPERWLAARGPLRFWLNPLTQQNVGYFLDMEPGRQWLESKASGKRVLNLFAYTCAFSVVAVAAGAERVVNVDMSKKALGQGRANHHLNGLDKQRSAFLPEQILKSWSRIRRQGPYDIVIFDPPSFQRGSFVASKDYVKLVRRLPELMPDGGDVLACLNAPELASDFLHQCFAENCPAARFIERLPSAPEFPDINPEQRLKLLHFEFAGASAAAP</sequence>
<evidence type="ECO:0000313" key="6">
    <source>
        <dbReference type="EMBL" id="MFC3153578.1"/>
    </source>
</evidence>
<dbReference type="Pfam" id="PF10672">
    <property type="entry name" value="Methyltrans_SAM"/>
    <property type="match status" value="1"/>
</dbReference>
<accession>A0ABV7HLV2</accession>
<keyword evidence="7" id="KW-1185">Reference proteome</keyword>
<dbReference type="EC" id="2.1.1.-" evidence="6"/>
<dbReference type="GO" id="GO:0032259">
    <property type="term" value="P:methylation"/>
    <property type="evidence" value="ECO:0007669"/>
    <property type="project" value="UniProtKB-KW"/>
</dbReference>
<dbReference type="SUPFAM" id="SSF53335">
    <property type="entry name" value="S-adenosyl-L-methionine-dependent methyltransferases"/>
    <property type="match status" value="1"/>
</dbReference>
<keyword evidence="1" id="KW-0698">rRNA processing</keyword>
<name>A0ABV7HLV2_9GAMM</name>
<feature type="domain" description="S-adenosylmethionine-dependent methyltransferase" evidence="5">
    <location>
        <begin position="32"/>
        <end position="310"/>
    </location>
</feature>
<evidence type="ECO:0000259" key="5">
    <source>
        <dbReference type="Pfam" id="PF10672"/>
    </source>
</evidence>
<keyword evidence="4" id="KW-0949">S-adenosyl-L-methionine</keyword>
<evidence type="ECO:0000256" key="4">
    <source>
        <dbReference type="ARBA" id="ARBA00022691"/>
    </source>
</evidence>
<evidence type="ECO:0000313" key="7">
    <source>
        <dbReference type="Proteomes" id="UP001595548"/>
    </source>
</evidence>
<evidence type="ECO:0000256" key="2">
    <source>
        <dbReference type="ARBA" id="ARBA00022603"/>
    </source>
</evidence>
<protein>
    <submittedName>
        <fullName evidence="6">Class I SAM-dependent methyltransferase</fullName>
        <ecNumber evidence="6">2.1.1.-</ecNumber>
    </submittedName>
</protein>
<dbReference type="EMBL" id="JBHRTL010000001">
    <property type="protein sequence ID" value="MFC3153578.1"/>
    <property type="molecule type" value="Genomic_DNA"/>
</dbReference>
<dbReference type="InterPro" id="IPR019614">
    <property type="entry name" value="SAM-dep_methyl-trfase"/>
</dbReference>
<dbReference type="RefSeq" id="WP_382413407.1">
    <property type="nucleotide sequence ID" value="NZ_AP031500.1"/>
</dbReference>
<gene>
    <name evidence="6" type="ORF">ACFOEB_00045</name>
</gene>
<comment type="caution">
    <text evidence="6">The sequence shown here is derived from an EMBL/GenBank/DDBJ whole genome shotgun (WGS) entry which is preliminary data.</text>
</comment>
<dbReference type="InterPro" id="IPR029063">
    <property type="entry name" value="SAM-dependent_MTases_sf"/>
</dbReference>
<evidence type="ECO:0000256" key="1">
    <source>
        <dbReference type="ARBA" id="ARBA00022552"/>
    </source>
</evidence>
<reference evidence="7" key="1">
    <citation type="journal article" date="2019" name="Int. J. Syst. Evol. Microbiol.">
        <title>The Global Catalogue of Microorganisms (GCM) 10K type strain sequencing project: providing services to taxonomists for standard genome sequencing and annotation.</title>
        <authorList>
            <consortium name="The Broad Institute Genomics Platform"/>
            <consortium name="The Broad Institute Genome Sequencing Center for Infectious Disease"/>
            <person name="Wu L."/>
            <person name="Ma J."/>
        </authorList>
    </citation>
    <scope>NUCLEOTIDE SEQUENCE [LARGE SCALE GENOMIC DNA]</scope>
    <source>
        <strain evidence="7">KCTC 52141</strain>
    </source>
</reference>
<evidence type="ECO:0000256" key="3">
    <source>
        <dbReference type="ARBA" id="ARBA00022679"/>
    </source>
</evidence>
<organism evidence="6 7">
    <name type="scientific">Gilvimarinus japonicus</name>
    <dbReference type="NCBI Taxonomy" id="1796469"/>
    <lineage>
        <taxon>Bacteria</taxon>
        <taxon>Pseudomonadati</taxon>
        <taxon>Pseudomonadota</taxon>
        <taxon>Gammaproteobacteria</taxon>
        <taxon>Cellvibrionales</taxon>
        <taxon>Cellvibrionaceae</taxon>
        <taxon>Gilvimarinus</taxon>
    </lineage>
</organism>
<dbReference type="PANTHER" id="PTHR43042:SF3">
    <property type="entry name" value="RIBOSOMAL RNA LARGE SUBUNIT METHYLTRANSFERASE YWBD-RELATED"/>
    <property type="match status" value="1"/>
</dbReference>
<dbReference type="Gene3D" id="3.40.50.150">
    <property type="entry name" value="Vaccinia Virus protein VP39"/>
    <property type="match status" value="1"/>
</dbReference>
<dbReference type="CDD" id="cd02440">
    <property type="entry name" value="AdoMet_MTases"/>
    <property type="match status" value="1"/>
</dbReference>
<dbReference type="PANTHER" id="PTHR43042">
    <property type="entry name" value="SAM-DEPENDENT METHYLTRANSFERASE"/>
    <property type="match status" value="1"/>
</dbReference>
<proteinExistence type="predicted"/>
<dbReference type="GO" id="GO:0008168">
    <property type="term" value="F:methyltransferase activity"/>
    <property type="evidence" value="ECO:0007669"/>
    <property type="project" value="UniProtKB-KW"/>
</dbReference>
<keyword evidence="2 6" id="KW-0489">Methyltransferase</keyword>
<dbReference type="Proteomes" id="UP001595548">
    <property type="component" value="Unassembled WGS sequence"/>
</dbReference>